<sequence length="483" mass="54631">MEGIDEGIRLRILQSLLRAGGRFSFDMSSNSGSETDDEEGDSPLETADLEGLAQYIERNDPKNIICMVGAGLSTSAGIPDFRSPGTGLYDNLQRYNLPRPEAVFDLDFFRESPDAFYDLARELWPTGEKYAPTLSHHFLRLLERQGRLRRCYTQNIDMLEQLAGLSEEKVIAAHGNFAKAHSIEGREVPVQELKEAVFEGVDACRALERKYGSLVKPDIVFFGEGLPDRFFSCRQQDFPKCDLLLVIGTSLAVQPFNQLISAVPRSCPRVLVNREAAGLSGDVPGGFRFGREGARDVFLQGDCDERVRALCRRLGWLGALQELVPPRVADATPALGAEDCCMPAAKAKAFVEGVELDREAARDPDRSPSAGSRVPARSRPRSRSRSRQRRRSPRRCSRPQERGRRRRRTRSGSFASLARRRRRGCSRRRRRRLPEQSDRRHRSRQRRRDSRERPRGDLRRASSPASRGPRRRTRRSSARSPSE</sequence>
<dbReference type="InterPro" id="IPR050134">
    <property type="entry name" value="NAD-dep_sirtuin_deacylases"/>
</dbReference>
<reference evidence="9" key="1">
    <citation type="submission" date="2023-10" db="EMBL/GenBank/DDBJ databases">
        <authorList>
            <person name="Chen Y."/>
            <person name="Shah S."/>
            <person name="Dougan E. K."/>
            <person name="Thang M."/>
            <person name="Chan C."/>
        </authorList>
    </citation>
    <scope>NUCLEOTIDE SEQUENCE [LARGE SCALE GENOMIC DNA]</scope>
</reference>
<dbReference type="InterPro" id="IPR003000">
    <property type="entry name" value="Sirtuin"/>
</dbReference>
<feature type="region of interest" description="Disordered" evidence="7">
    <location>
        <begin position="358"/>
        <end position="483"/>
    </location>
</feature>
<comment type="caution">
    <text evidence="6">Lacks conserved residue(s) required for the propagation of feature annotation.</text>
</comment>
<keyword evidence="10" id="KW-1185">Reference proteome</keyword>
<dbReference type="InterPro" id="IPR026590">
    <property type="entry name" value="Ssirtuin_cat_dom"/>
</dbReference>
<evidence type="ECO:0000256" key="5">
    <source>
        <dbReference type="ARBA" id="ARBA00023027"/>
    </source>
</evidence>
<feature type="domain" description="Deacetylase sirtuin-type" evidence="8">
    <location>
        <begin position="42"/>
        <end position="317"/>
    </location>
</feature>
<evidence type="ECO:0000256" key="3">
    <source>
        <dbReference type="ARBA" id="ARBA00022723"/>
    </source>
</evidence>
<evidence type="ECO:0000256" key="6">
    <source>
        <dbReference type="PROSITE-ProRule" id="PRU00236"/>
    </source>
</evidence>
<dbReference type="InterPro" id="IPR026591">
    <property type="entry name" value="Sirtuin_cat_small_dom_sf"/>
</dbReference>
<feature type="compositionally biased region" description="Basic and acidic residues" evidence="7">
    <location>
        <begin position="449"/>
        <end position="460"/>
    </location>
</feature>
<dbReference type="InterPro" id="IPR029035">
    <property type="entry name" value="DHS-like_NAD/FAD-binding_dom"/>
</dbReference>
<accession>A0ABN9XF25</accession>
<dbReference type="SUPFAM" id="SSF52467">
    <property type="entry name" value="DHS-like NAD/FAD-binding domain"/>
    <property type="match status" value="1"/>
</dbReference>
<dbReference type="Proteomes" id="UP001189429">
    <property type="component" value="Unassembled WGS sequence"/>
</dbReference>
<evidence type="ECO:0000256" key="4">
    <source>
        <dbReference type="ARBA" id="ARBA00022833"/>
    </source>
</evidence>
<keyword evidence="4" id="KW-0862">Zinc</keyword>
<protein>
    <recommendedName>
        <fullName evidence="8">Deacetylase sirtuin-type domain-containing protein</fullName>
    </recommendedName>
</protein>
<evidence type="ECO:0000313" key="9">
    <source>
        <dbReference type="EMBL" id="CAK0898256.1"/>
    </source>
</evidence>
<keyword evidence="3" id="KW-0479">Metal-binding</keyword>
<name>A0ABN9XF25_9DINO</name>
<organism evidence="9 10">
    <name type="scientific">Prorocentrum cordatum</name>
    <dbReference type="NCBI Taxonomy" id="2364126"/>
    <lineage>
        <taxon>Eukaryota</taxon>
        <taxon>Sar</taxon>
        <taxon>Alveolata</taxon>
        <taxon>Dinophyceae</taxon>
        <taxon>Prorocentrales</taxon>
        <taxon>Prorocentraceae</taxon>
        <taxon>Prorocentrum</taxon>
    </lineage>
</organism>
<evidence type="ECO:0000256" key="2">
    <source>
        <dbReference type="ARBA" id="ARBA00022679"/>
    </source>
</evidence>
<comment type="cofactor">
    <cofactor evidence="1">
        <name>Zn(2+)</name>
        <dbReference type="ChEBI" id="CHEBI:29105"/>
    </cofactor>
</comment>
<evidence type="ECO:0000256" key="7">
    <source>
        <dbReference type="SAM" id="MobiDB-lite"/>
    </source>
</evidence>
<keyword evidence="2" id="KW-0808">Transferase</keyword>
<feature type="compositionally biased region" description="Basic residues" evidence="7">
    <location>
        <begin position="439"/>
        <end position="448"/>
    </location>
</feature>
<keyword evidence="5" id="KW-0520">NAD</keyword>
<dbReference type="PROSITE" id="PS50305">
    <property type="entry name" value="SIRTUIN"/>
    <property type="match status" value="1"/>
</dbReference>
<evidence type="ECO:0000313" key="10">
    <source>
        <dbReference type="Proteomes" id="UP001189429"/>
    </source>
</evidence>
<dbReference type="Gene3D" id="3.40.50.1220">
    <property type="entry name" value="TPP-binding domain"/>
    <property type="match status" value="1"/>
</dbReference>
<feature type="compositionally biased region" description="Basic residues" evidence="7">
    <location>
        <begin position="468"/>
        <end position="477"/>
    </location>
</feature>
<dbReference type="Gene3D" id="3.30.1600.10">
    <property type="entry name" value="SIR2/SIRT2 'Small Domain"/>
    <property type="match status" value="1"/>
</dbReference>
<dbReference type="EMBL" id="CAUYUJ010020448">
    <property type="protein sequence ID" value="CAK0898256.1"/>
    <property type="molecule type" value="Genomic_DNA"/>
</dbReference>
<proteinExistence type="predicted"/>
<dbReference type="PANTHER" id="PTHR11085:SF6">
    <property type="entry name" value="NAD-DEPENDENT PROTEIN DEACETYLASE SIRTUIN-2"/>
    <property type="match status" value="1"/>
</dbReference>
<dbReference type="PANTHER" id="PTHR11085">
    <property type="entry name" value="NAD-DEPENDENT PROTEIN DEACYLASE SIRTUIN-5, MITOCHONDRIAL-RELATED"/>
    <property type="match status" value="1"/>
</dbReference>
<evidence type="ECO:0000259" key="8">
    <source>
        <dbReference type="PROSITE" id="PS50305"/>
    </source>
</evidence>
<evidence type="ECO:0000256" key="1">
    <source>
        <dbReference type="ARBA" id="ARBA00001947"/>
    </source>
</evidence>
<feature type="compositionally biased region" description="Basic residues" evidence="7">
    <location>
        <begin position="376"/>
        <end position="410"/>
    </location>
</feature>
<comment type="caution">
    <text evidence="9">The sequence shown here is derived from an EMBL/GenBank/DDBJ whole genome shotgun (WGS) entry which is preliminary data.</text>
</comment>
<dbReference type="Pfam" id="PF02146">
    <property type="entry name" value="SIR2"/>
    <property type="match status" value="1"/>
</dbReference>
<gene>
    <name evidence="9" type="ORF">PCOR1329_LOCUS76168</name>
</gene>
<feature type="compositionally biased region" description="Basic residues" evidence="7">
    <location>
        <begin position="418"/>
        <end position="432"/>
    </location>
</feature>